<gene>
    <name evidence="1" type="ORF">BAZSYMA_ACONTIG00081_5</name>
</gene>
<dbReference type="OrthoDB" id="9772575at2"/>
<dbReference type="EMBL" id="CDSC02000085">
    <property type="protein sequence ID" value="SEH66657.1"/>
    <property type="molecule type" value="Genomic_DNA"/>
</dbReference>
<reference evidence="2" key="1">
    <citation type="submission" date="2016-06" db="EMBL/GenBank/DDBJ databases">
        <authorList>
            <person name="Petersen J."/>
            <person name="Sayavedra L."/>
        </authorList>
    </citation>
    <scope>NUCLEOTIDE SEQUENCE [LARGE SCALE GENOMIC DNA]</scope>
    <source>
        <strain evidence="2">BazSymA</strain>
    </source>
</reference>
<dbReference type="PROSITE" id="PS51257">
    <property type="entry name" value="PROKAR_LIPOPROTEIN"/>
    <property type="match status" value="1"/>
</dbReference>
<dbReference type="Pfam" id="PF06804">
    <property type="entry name" value="Lipoprotein_18"/>
    <property type="match status" value="1"/>
</dbReference>
<accession>A0A1H6K5E1</accession>
<proteinExistence type="predicted"/>
<organism evidence="1 2">
    <name type="scientific">Bathymodiolus azoricus thioautotrophic gill symbiont</name>
    <dbReference type="NCBI Taxonomy" id="235205"/>
    <lineage>
        <taxon>Bacteria</taxon>
        <taxon>Pseudomonadati</taxon>
        <taxon>Pseudomonadota</taxon>
        <taxon>Gammaproteobacteria</taxon>
        <taxon>sulfur-oxidizing symbionts</taxon>
    </lineage>
</organism>
<protein>
    <submittedName>
        <fullName evidence="1">NlpBDapX family lipoprotein</fullName>
    </submittedName>
</protein>
<dbReference type="InterPro" id="IPR010653">
    <property type="entry name" value="NlpB/DapX"/>
</dbReference>
<dbReference type="RefSeq" id="WP_090714987.1">
    <property type="nucleotide sequence ID" value="NZ_CDSC02000085.1"/>
</dbReference>
<dbReference type="Gene3D" id="3.30.310.170">
    <property type="entry name" value="Outer membrane protein assembly factor BamC"/>
    <property type="match status" value="1"/>
</dbReference>
<name>A0A1H6K5E1_9GAMM</name>
<evidence type="ECO:0000313" key="1">
    <source>
        <dbReference type="EMBL" id="SEH66657.1"/>
    </source>
</evidence>
<keyword evidence="1" id="KW-0449">Lipoprotein</keyword>
<dbReference type="AlphaFoldDB" id="A0A1H6K5E1"/>
<dbReference type="Proteomes" id="UP000198988">
    <property type="component" value="Unassembled WGS sequence"/>
</dbReference>
<dbReference type="InterPro" id="IPR042268">
    <property type="entry name" value="BamC_C"/>
</dbReference>
<evidence type="ECO:0000313" key="2">
    <source>
        <dbReference type="Proteomes" id="UP000198988"/>
    </source>
</evidence>
<sequence>MIKKITITLLAFSLASCFSFGEKAKKAKSSLGERNIQYYANKTVTSLEIPPDLTKPDSQEAFKLSEYVANIQEDTIGFSKDDVANKKAASVAGSVKVKVERLGQIRWIVVDKKVDAVWSLAKSFFKSHGFAIKRSDKKIGVMETDFLENHPEIPDQSVGLIRSMLKKAMKARYSLAIIDKYRVRIEPVDGGRKTEVHFTLNSMEEVITKAGGEDENTIWQARPKDQSLETEMLYRFMVYLGSDHTIAREQIIDVKGNQITKVEIVKGIGGYAKLKFALSKHETWENVGWALDELNIDVEDKDIKEGSFYVNVAKEKDKGILSSIFGDNAIKESYQIIVRQISSNAAEVTFNDLSEQNKQETIDFGYELLSNIAKQFQ</sequence>